<dbReference type="Gene3D" id="2.40.100.10">
    <property type="entry name" value="Cyclophilin-like"/>
    <property type="match status" value="1"/>
</dbReference>
<comment type="catalytic activity">
    <reaction evidence="1">
        <text>[protein]-peptidylproline (omega=180) = [protein]-peptidylproline (omega=0)</text>
        <dbReference type="Rhea" id="RHEA:16237"/>
        <dbReference type="Rhea" id="RHEA-COMP:10747"/>
        <dbReference type="Rhea" id="RHEA-COMP:10748"/>
        <dbReference type="ChEBI" id="CHEBI:83833"/>
        <dbReference type="ChEBI" id="CHEBI:83834"/>
        <dbReference type="EC" id="5.2.1.8"/>
    </reaction>
</comment>
<proteinExistence type="predicted"/>
<keyword evidence="8" id="KW-1185">Reference proteome</keyword>
<evidence type="ECO:0000256" key="3">
    <source>
        <dbReference type="ARBA" id="ARBA00023110"/>
    </source>
</evidence>
<dbReference type="AlphaFoldDB" id="A0AAD4LRK1"/>
<comment type="caution">
    <text evidence="7">The sequence shown here is derived from an EMBL/GenBank/DDBJ whole genome shotgun (WGS) entry which is preliminary data.</text>
</comment>
<protein>
    <recommendedName>
        <fullName evidence="2">peptidylprolyl isomerase</fullName>
        <ecNumber evidence="2">5.2.1.8</ecNumber>
    </recommendedName>
</protein>
<sequence length="200" mass="22573">MFTRSEPEDGNSKSGDRDIFNETRRAVDRCLRTRHAVATIHTTLGEHALAPVPAAGAQGCREHHRTRAAGYYDNMIIHHVIPKFMIQTGDPLGDSTGGMSIWDRDLEEALPMTSSTISMPFQYLLHFFFSVGHTHGECQTERERVTVLSQFFIATNATGSTRSTPFSGTKNHQDLNVQQFHSLCDAILVNWDRQTQRSRR</sequence>
<dbReference type="InterPro" id="IPR044666">
    <property type="entry name" value="Cyclophilin_A-like"/>
</dbReference>
<evidence type="ECO:0000256" key="1">
    <source>
        <dbReference type="ARBA" id="ARBA00000971"/>
    </source>
</evidence>
<reference evidence="7" key="1">
    <citation type="submission" date="2022-01" db="EMBL/GenBank/DDBJ databases">
        <title>Comparative genomics reveals a dynamic genome evolution in the ectomycorrhizal milk-cap (Lactarius) mushrooms.</title>
        <authorList>
            <consortium name="DOE Joint Genome Institute"/>
            <person name="Lebreton A."/>
            <person name="Tang N."/>
            <person name="Kuo A."/>
            <person name="LaButti K."/>
            <person name="Drula E."/>
            <person name="Barry K."/>
            <person name="Clum A."/>
            <person name="Lipzen A."/>
            <person name="Mousain D."/>
            <person name="Ng V."/>
            <person name="Wang R."/>
            <person name="Wang X."/>
            <person name="Dai Y."/>
            <person name="Henrissat B."/>
            <person name="Grigoriev I.V."/>
            <person name="Guerin-Laguette A."/>
            <person name="Yu F."/>
            <person name="Martin F.M."/>
        </authorList>
    </citation>
    <scope>NUCLEOTIDE SEQUENCE</scope>
    <source>
        <strain evidence="7">QP</strain>
    </source>
</reference>
<dbReference type="EC" id="5.2.1.8" evidence="2"/>
<dbReference type="PANTHER" id="PTHR45625">
    <property type="entry name" value="PEPTIDYL-PROLYL CIS-TRANS ISOMERASE-RELATED"/>
    <property type="match status" value="1"/>
</dbReference>
<evidence type="ECO:0000313" key="7">
    <source>
        <dbReference type="EMBL" id="KAH8999757.1"/>
    </source>
</evidence>
<dbReference type="InterPro" id="IPR002130">
    <property type="entry name" value="Cyclophilin-type_PPIase_dom"/>
</dbReference>
<keyword evidence="3" id="KW-0697">Rotamase</keyword>
<evidence type="ECO:0000313" key="8">
    <source>
        <dbReference type="Proteomes" id="UP001201163"/>
    </source>
</evidence>
<feature type="region of interest" description="Disordered" evidence="5">
    <location>
        <begin position="1"/>
        <end position="20"/>
    </location>
</feature>
<dbReference type="EMBL" id="JAKELL010000003">
    <property type="protein sequence ID" value="KAH8999757.1"/>
    <property type="molecule type" value="Genomic_DNA"/>
</dbReference>
<feature type="domain" description="PPIase cyclophilin-type" evidence="6">
    <location>
        <begin position="69"/>
        <end position="158"/>
    </location>
</feature>
<organism evidence="7 8">
    <name type="scientific">Lactarius akahatsu</name>
    <dbReference type="NCBI Taxonomy" id="416441"/>
    <lineage>
        <taxon>Eukaryota</taxon>
        <taxon>Fungi</taxon>
        <taxon>Dikarya</taxon>
        <taxon>Basidiomycota</taxon>
        <taxon>Agaricomycotina</taxon>
        <taxon>Agaricomycetes</taxon>
        <taxon>Russulales</taxon>
        <taxon>Russulaceae</taxon>
        <taxon>Lactarius</taxon>
    </lineage>
</organism>
<gene>
    <name evidence="7" type="ORF">EDB92DRAFT_743763</name>
</gene>
<dbReference type="PANTHER" id="PTHR45625:SF4">
    <property type="entry name" value="PEPTIDYLPROLYL ISOMERASE DOMAIN AND WD REPEAT-CONTAINING PROTEIN 1"/>
    <property type="match status" value="1"/>
</dbReference>
<keyword evidence="4" id="KW-0413">Isomerase</keyword>
<dbReference type="GO" id="GO:0003755">
    <property type="term" value="F:peptidyl-prolyl cis-trans isomerase activity"/>
    <property type="evidence" value="ECO:0007669"/>
    <property type="project" value="UniProtKB-KW"/>
</dbReference>
<evidence type="ECO:0000256" key="2">
    <source>
        <dbReference type="ARBA" id="ARBA00013194"/>
    </source>
</evidence>
<dbReference type="Pfam" id="PF00160">
    <property type="entry name" value="Pro_isomerase"/>
    <property type="match status" value="1"/>
</dbReference>
<accession>A0AAD4LRK1</accession>
<evidence type="ECO:0000256" key="4">
    <source>
        <dbReference type="ARBA" id="ARBA00023235"/>
    </source>
</evidence>
<evidence type="ECO:0000259" key="6">
    <source>
        <dbReference type="Pfam" id="PF00160"/>
    </source>
</evidence>
<dbReference type="Proteomes" id="UP001201163">
    <property type="component" value="Unassembled WGS sequence"/>
</dbReference>
<name>A0AAD4LRK1_9AGAM</name>
<dbReference type="InterPro" id="IPR029000">
    <property type="entry name" value="Cyclophilin-like_dom_sf"/>
</dbReference>
<dbReference type="SUPFAM" id="SSF50891">
    <property type="entry name" value="Cyclophilin-like"/>
    <property type="match status" value="1"/>
</dbReference>
<evidence type="ECO:0000256" key="5">
    <source>
        <dbReference type="SAM" id="MobiDB-lite"/>
    </source>
</evidence>